<evidence type="ECO:0000313" key="2">
    <source>
        <dbReference type="EMBL" id="EGZ18200.1"/>
    </source>
</evidence>
<sequence>MSPRTCLTLEQKLQVHLKLQQNPGMNNPMPAEWIYATFKARVSRATLARLRNLPSSYFSHVDLSATKRRRVKFPQFERELREFFFQNEAKTAMADDVLLMKAHELAERLGGRGGTGTRNSAAAKQAQEKDAHVRIEFINGGQRPQGRRVEGAGMEERDAIKEGGEPKDVGGKKGGLHGSACQDVGGVWEDGGTKMAAQDKTAAPWRIDGGKEEEENRSERQEAADRRWGDGEGSRQGEGGKDIERRETSARAQRPAGRRRA</sequence>
<feature type="compositionally biased region" description="Basic and acidic residues" evidence="1">
    <location>
        <begin position="126"/>
        <end position="135"/>
    </location>
</feature>
<feature type="region of interest" description="Disordered" evidence="1">
    <location>
        <begin position="110"/>
        <end position="261"/>
    </location>
</feature>
<dbReference type="SMR" id="G4ZJC6"/>
<dbReference type="Proteomes" id="UP000002640">
    <property type="component" value="Unassembled WGS sequence"/>
</dbReference>
<protein>
    <submittedName>
        <fullName evidence="2">Uncharacterized protein</fullName>
    </submittedName>
</protein>
<dbReference type="RefSeq" id="XP_009527258.1">
    <property type="nucleotide sequence ID" value="XM_009528963.1"/>
</dbReference>
<feature type="compositionally biased region" description="Basic and acidic residues" evidence="1">
    <location>
        <begin position="147"/>
        <end position="171"/>
    </location>
</feature>
<dbReference type="InParanoid" id="G4ZJC6"/>
<dbReference type="GeneID" id="20646377"/>
<evidence type="ECO:0000256" key="1">
    <source>
        <dbReference type="SAM" id="MobiDB-lite"/>
    </source>
</evidence>
<reference evidence="2 3" key="1">
    <citation type="journal article" date="2006" name="Science">
        <title>Phytophthora genome sequences uncover evolutionary origins and mechanisms of pathogenesis.</title>
        <authorList>
            <person name="Tyler B.M."/>
            <person name="Tripathy S."/>
            <person name="Zhang X."/>
            <person name="Dehal P."/>
            <person name="Jiang R.H."/>
            <person name="Aerts A."/>
            <person name="Arredondo F.D."/>
            <person name="Baxter L."/>
            <person name="Bensasson D."/>
            <person name="Beynon J.L."/>
            <person name="Chapman J."/>
            <person name="Damasceno C.M."/>
            <person name="Dorrance A.E."/>
            <person name="Dou D."/>
            <person name="Dickerman A.W."/>
            <person name="Dubchak I.L."/>
            <person name="Garbelotto M."/>
            <person name="Gijzen M."/>
            <person name="Gordon S.G."/>
            <person name="Govers F."/>
            <person name="Grunwald N.J."/>
            <person name="Huang W."/>
            <person name="Ivors K.L."/>
            <person name="Jones R.W."/>
            <person name="Kamoun S."/>
            <person name="Krampis K."/>
            <person name="Lamour K.H."/>
            <person name="Lee M.K."/>
            <person name="McDonald W.H."/>
            <person name="Medina M."/>
            <person name="Meijer H.J."/>
            <person name="Nordberg E.K."/>
            <person name="Maclean D.J."/>
            <person name="Ospina-Giraldo M.D."/>
            <person name="Morris P.F."/>
            <person name="Phuntumart V."/>
            <person name="Putnam N.H."/>
            <person name="Rash S."/>
            <person name="Rose J.K."/>
            <person name="Sakihama Y."/>
            <person name="Salamov A.A."/>
            <person name="Savidor A."/>
            <person name="Scheuring C.F."/>
            <person name="Smith B.M."/>
            <person name="Sobral B.W."/>
            <person name="Terry A."/>
            <person name="Torto-Alalibo T.A."/>
            <person name="Win J."/>
            <person name="Xu Z."/>
            <person name="Zhang H."/>
            <person name="Grigoriev I.V."/>
            <person name="Rokhsar D.S."/>
            <person name="Boore J.L."/>
        </authorList>
    </citation>
    <scope>NUCLEOTIDE SEQUENCE [LARGE SCALE GENOMIC DNA]</scope>
    <source>
        <strain evidence="2 3">P6497</strain>
    </source>
</reference>
<evidence type="ECO:0000313" key="3">
    <source>
        <dbReference type="Proteomes" id="UP000002640"/>
    </source>
</evidence>
<dbReference type="AlphaFoldDB" id="G4ZJC6"/>
<dbReference type="EMBL" id="JH159154">
    <property type="protein sequence ID" value="EGZ18200.1"/>
    <property type="molecule type" value="Genomic_DNA"/>
</dbReference>
<gene>
    <name evidence="2" type="ORF">PHYSODRAFT_332041</name>
</gene>
<proteinExistence type="predicted"/>
<name>G4ZJC6_PHYSP</name>
<dbReference type="KEGG" id="psoj:PHYSODRAFT_332041"/>
<organism evidence="2 3">
    <name type="scientific">Phytophthora sojae (strain P6497)</name>
    <name type="common">Soybean stem and root rot agent</name>
    <name type="synonym">Phytophthora megasperma f. sp. glycines</name>
    <dbReference type="NCBI Taxonomy" id="1094619"/>
    <lineage>
        <taxon>Eukaryota</taxon>
        <taxon>Sar</taxon>
        <taxon>Stramenopiles</taxon>
        <taxon>Oomycota</taxon>
        <taxon>Peronosporomycetes</taxon>
        <taxon>Peronosporales</taxon>
        <taxon>Peronosporaceae</taxon>
        <taxon>Phytophthora</taxon>
    </lineage>
</organism>
<feature type="compositionally biased region" description="Basic and acidic residues" evidence="1">
    <location>
        <begin position="217"/>
        <end position="249"/>
    </location>
</feature>
<accession>G4ZJC6</accession>
<keyword evidence="3" id="KW-1185">Reference proteome</keyword>